<evidence type="ECO:0000259" key="5">
    <source>
        <dbReference type="SMART" id="SM00479"/>
    </source>
</evidence>
<evidence type="ECO:0000256" key="4">
    <source>
        <dbReference type="SAM" id="MobiDB-lite"/>
    </source>
</evidence>
<evidence type="ECO:0000256" key="1">
    <source>
        <dbReference type="ARBA" id="ARBA00022722"/>
    </source>
</evidence>
<dbReference type="PANTHER" id="PTHR23044:SF61">
    <property type="entry name" value="3'-5' EXORIBONUCLEASE 1-RELATED"/>
    <property type="match status" value="1"/>
</dbReference>
<reference evidence="6" key="1">
    <citation type="journal article" date="2012" name="Proc. Natl. Acad. Sci. U.S.A.">
        <title>Antigenic diversity is generated by distinct evolutionary mechanisms in African trypanosome species.</title>
        <authorList>
            <person name="Jackson A.P."/>
            <person name="Berry A."/>
            <person name="Aslett M."/>
            <person name="Allison H.C."/>
            <person name="Burton P."/>
            <person name="Vavrova-Anderson J."/>
            <person name="Brown R."/>
            <person name="Browne H."/>
            <person name="Corton N."/>
            <person name="Hauser H."/>
            <person name="Gamble J."/>
            <person name="Gilderthorp R."/>
            <person name="Marcello L."/>
            <person name="McQuillan J."/>
            <person name="Otto T.D."/>
            <person name="Quail M.A."/>
            <person name="Sanders M.J."/>
            <person name="van Tonder A."/>
            <person name="Ginger M.L."/>
            <person name="Field M.C."/>
            <person name="Barry J.D."/>
            <person name="Hertz-Fowler C."/>
            <person name="Berriman M."/>
        </authorList>
    </citation>
    <scope>NUCLEOTIDE SEQUENCE</scope>
    <source>
        <strain evidence="6">IL3000</strain>
    </source>
</reference>
<dbReference type="PANTHER" id="PTHR23044">
    <property type="entry name" value="3'-5' EXONUCLEASE ERI1-RELATED"/>
    <property type="match status" value="1"/>
</dbReference>
<keyword evidence="3" id="KW-0269">Exonuclease</keyword>
<name>G0UKH5_TRYCI</name>
<dbReference type="VEuPathDB" id="TriTrypDB:TcIL3000_3_3140"/>
<dbReference type="Gene3D" id="3.30.420.10">
    <property type="entry name" value="Ribonuclease H-like superfamily/Ribonuclease H"/>
    <property type="match status" value="1"/>
</dbReference>
<feature type="domain" description="Exonuclease" evidence="5">
    <location>
        <begin position="551"/>
        <end position="735"/>
    </location>
</feature>
<dbReference type="InterPro" id="IPR051274">
    <property type="entry name" value="3-5_Exoribonuclease"/>
</dbReference>
<dbReference type="CDD" id="cd06133">
    <property type="entry name" value="ERI-1_3'hExo_like"/>
    <property type="match status" value="1"/>
</dbReference>
<feature type="region of interest" description="Disordered" evidence="4">
    <location>
        <begin position="1"/>
        <end position="22"/>
    </location>
</feature>
<dbReference type="GO" id="GO:0003676">
    <property type="term" value="F:nucleic acid binding"/>
    <property type="evidence" value="ECO:0007669"/>
    <property type="project" value="InterPro"/>
</dbReference>
<dbReference type="AlphaFoldDB" id="G0UKH5"/>
<sequence>MSVMEKRRTYTPREDLMNNEDGNVYSNEGRCSVAVGCEPSQYAGSKADELMLDFQDNRNARTPALSRSDEHCCRAKGCACLESDKCGKVRFIATRWLSRLMHEFPDASNLLASQGHKCRRWRQQQPPWVCEGSHIVDEKGAQVIGRGDGSIFPSKGVLFVDVVRKGTLPAARSSEVSHPEGDQNSERCDASLALWGLEPKDGALPELGELLKEVVLACTSSAPGFSLVEKGGETVAVSCAERQETAEGSLEAATASSVCCGGSCTENELAWRNVRKILCKLRHLVEKHSELIVELNTTVGSDWQWSDDDSQENITPLKDDNFHLPPSQVSCCAENVSHGTSSEGELGGDAQEGHNHNREEEQEQVFDGSTAGVSFSGTRLNRDAPPFHSRLNLSAYVSPSSTIAAGMPASFESNRVFNKGTNSTNSPLGTSVRTLYPEIGDNSNNNNAVMGSGDSPTVPLFSKVEAKLTSTSPISTLGSSTSSPGVTFNLESREGMLRRRTAAAAANHYGHGASVGYYGGGRSRSGWCNAISPGSSYVGRPMPHLPCPFDYILVVDFEATCEENAPPSYLHEIIEFPVVVVDVKLQRVITEFHRYVRPKFKSQLSDFCRALTGIQQDDIDSASLLEDVIKQFERWYAQTIPPGSRVVLATDGPADMREFMYVHSVTRQGIRFPNLFYQWIDVKQIFAHFFQCQQGKIKAMLEVLHCPFEGRLHSGIDDARNIAKIVIRMLEVGCSFCEIPLCRLPYGTTAVVNAEMGNDT</sequence>
<accession>G0UKH5</accession>
<feature type="compositionally biased region" description="Basic and acidic residues" evidence="4">
    <location>
        <begin position="1"/>
        <end position="16"/>
    </location>
</feature>
<evidence type="ECO:0000256" key="2">
    <source>
        <dbReference type="ARBA" id="ARBA00022801"/>
    </source>
</evidence>
<dbReference type="InterPro" id="IPR036397">
    <property type="entry name" value="RNaseH_sf"/>
</dbReference>
<dbReference type="SUPFAM" id="SSF53098">
    <property type="entry name" value="Ribonuclease H-like"/>
    <property type="match status" value="1"/>
</dbReference>
<evidence type="ECO:0000256" key="3">
    <source>
        <dbReference type="ARBA" id="ARBA00022839"/>
    </source>
</evidence>
<dbReference type="GO" id="GO:0000175">
    <property type="term" value="F:3'-5'-RNA exonuclease activity"/>
    <property type="evidence" value="ECO:0007669"/>
    <property type="project" value="InterPro"/>
</dbReference>
<dbReference type="SMART" id="SM00479">
    <property type="entry name" value="EXOIII"/>
    <property type="match status" value="1"/>
</dbReference>
<proteinExistence type="predicted"/>
<protein>
    <recommendedName>
        <fullName evidence="5">Exonuclease domain-containing protein</fullName>
    </recommendedName>
</protein>
<organism evidence="6">
    <name type="scientific">Trypanosoma congolense (strain IL3000)</name>
    <dbReference type="NCBI Taxonomy" id="1068625"/>
    <lineage>
        <taxon>Eukaryota</taxon>
        <taxon>Discoba</taxon>
        <taxon>Euglenozoa</taxon>
        <taxon>Kinetoplastea</taxon>
        <taxon>Metakinetoplastina</taxon>
        <taxon>Trypanosomatida</taxon>
        <taxon>Trypanosomatidae</taxon>
        <taxon>Trypanosoma</taxon>
        <taxon>Nannomonas</taxon>
    </lineage>
</organism>
<dbReference type="FunFam" id="3.30.420.10:FF:000087">
    <property type="entry name" value="Exonuclease, putative"/>
    <property type="match status" value="1"/>
</dbReference>
<dbReference type="InterPro" id="IPR013520">
    <property type="entry name" value="Ribonucl_H"/>
</dbReference>
<evidence type="ECO:0000313" key="6">
    <source>
        <dbReference type="EMBL" id="CCC89880.1"/>
    </source>
</evidence>
<feature type="region of interest" description="Disordered" evidence="4">
    <location>
        <begin position="334"/>
        <end position="381"/>
    </location>
</feature>
<dbReference type="Pfam" id="PF00929">
    <property type="entry name" value="RNase_T"/>
    <property type="match status" value="1"/>
</dbReference>
<keyword evidence="1" id="KW-0540">Nuclease</keyword>
<dbReference type="EMBL" id="HE575316">
    <property type="protein sequence ID" value="CCC89880.1"/>
    <property type="molecule type" value="Genomic_DNA"/>
</dbReference>
<dbReference type="InterPro" id="IPR012337">
    <property type="entry name" value="RNaseH-like_sf"/>
</dbReference>
<gene>
    <name evidence="6" type="ORF">TCIL3000_3_3140</name>
</gene>
<dbReference type="InterPro" id="IPR047201">
    <property type="entry name" value="ERI-1_3'hExo-like"/>
</dbReference>
<keyword evidence="2" id="KW-0378">Hydrolase</keyword>